<proteinExistence type="predicted"/>
<dbReference type="InterPro" id="IPR001387">
    <property type="entry name" value="Cro/C1-type_HTH"/>
</dbReference>
<protein>
    <submittedName>
        <fullName evidence="1">YdaS family helix-turn-helix protein</fullName>
    </submittedName>
</protein>
<dbReference type="Proteomes" id="UP001357437">
    <property type="component" value="Unassembled WGS sequence"/>
</dbReference>
<gene>
    <name evidence="1" type="ORF">VOF76_07140</name>
</gene>
<dbReference type="EMBL" id="JAYMCU010000008">
    <property type="protein sequence ID" value="MEC3935940.1"/>
    <property type="molecule type" value="Genomic_DNA"/>
</dbReference>
<evidence type="ECO:0000313" key="2">
    <source>
        <dbReference type="Proteomes" id="UP001357437"/>
    </source>
</evidence>
<organism evidence="1 2">
    <name type="scientific">Leclercia adecarboxylata</name>
    <dbReference type="NCBI Taxonomy" id="83655"/>
    <lineage>
        <taxon>Bacteria</taxon>
        <taxon>Pseudomonadati</taxon>
        <taxon>Pseudomonadota</taxon>
        <taxon>Gammaproteobacteria</taxon>
        <taxon>Enterobacterales</taxon>
        <taxon>Enterobacteriaceae</taxon>
        <taxon>Leclercia</taxon>
    </lineage>
</organism>
<sequence>MSQTDIAIALGTTPQTVSLWLSGQVPANRVIPLCKVLGWSITPHQLREDIYPNPTDGLPKEEH</sequence>
<accession>A0ABU6I2Z2</accession>
<evidence type="ECO:0000313" key="1">
    <source>
        <dbReference type="EMBL" id="MEC3935940.1"/>
    </source>
</evidence>
<dbReference type="Pfam" id="PF15943">
    <property type="entry name" value="YdaS_toxin"/>
    <property type="match status" value="1"/>
</dbReference>
<keyword evidence="2" id="KW-1185">Reference proteome</keyword>
<dbReference type="CDD" id="cd00093">
    <property type="entry name" value="HTH_XRE"/>
    <property type="match status" value="1"/>
</dbReference>
<dbReference type="InterPro" id="IPR031856">
    <property type="entry name" value="YdaS_toxin-like"/>
</dbReference>
<reference evidence="1 2" key="1">
    <citation type="submission" date="2024-01" db="EMBL/GenBank/DDBJ databases">
        <title>Comparative Genomics of Leclercia adecarboxylata Strains Isolated from Several Sources.</title>
        <authorList>
            <person name="Yescas-Zazueta V."/>
            <person name="Balbuena-Alonso M.G."/>
            <person name="Valencia D."/>
            <person name="Mendez-Pfeiffer P.A."/>
            <person name="Ballesteros-Monrreal M.G."/>
            <person name="Rocha-Gracia R.D.C."/>
            <person name="Barrios-Villa E."/>
        </authorList>
    </citation>
    <scope>NUCLEOTIDE SEQUENCE [LARGE SCALE GENOMIC DNA]</scope>
    <source>
        <strain evidence="1 2">33MEM</strain>
    </source>
</reference>
<dbReference type="Gene3D" id="1.10.260.40">
    <property type="entry name" value="lambda repressor-like DNA-binding domains"/>
    <property type="match status" value="1"/>
</dbReference>
<dbReference type="InterPro" id="IPR010982">
    <property type="entry name" value="Lambda_DNA-bd_dom_sf"/>
</dbReference>
<comment type="caution">
    <text evidence="1">The sequence shown here is derived from an EMBL/GenBank/DDBJ whole genome shotgun (WGS) entry which is preliminary data.</text>
</comment>
<dbReference type="SUPFAM" id="SSF47413">
    <property type="entry name" value="lambda repressor-like DNA-binding domains"/>
    <property type="match status" value="1"/>
</dbReference>
<dbReference type="RefSeq" id="WP_326293115.1">
    <property type="nucleotide sequence ID" value="NZ_JAODYM010000006.1"/>
</dbReference>
<name>A0ABU6I2Z2_9ENTR</name>